<dbReference type="NCBIfam" id="TIGR00426">
    <property type="entry name" value="competence protein ComEA helix-hairpin-helix repeat region"/>
    <property type="match status" value="1"/>
</dbReference>
<feature type="transmembrane region" description="Helical" evidence="1">
    <location>
        <begin position="7"/>
        <end position="24"/>
    </location>
</feature>
<evidence type="ECO:0000259" key="2">
    <source>
        <dbReference type="SMART" id="SM00278"/>
    </source>
</evidence>
<dbReference type="InterPro" id="IPR051675">
    <property type="entry name" value="Endo/Exo/Phosphatase_dom_1"/>
</dbReference>
<feature type="domain" description="Helix-hairpin-helix DNA-binding motif class 1" evidence="2">
    <location>
        <begin position="170"/>
        <end position="189"/>
    </location>
</feature>
<dbReference type="InterPro" id="IPR003583">
    <property type="entry name" value="Hlx-hairpin-Hlx_DNA-bd_motif"/>
</dbReference>
<sequence>MFEPFKKYVFPIVIAVLIGAFLFLNRVDVDEAVPESAEVPEASPVSSNEEQPSPAHVMVDVKGEIANPGVYEIETDSRVNDVIQMAGGFTNDADETMVNLAQKVQDEMIIIIPKTGEQESMSASESNGHVKIRINSATQEEIEQLNGIGPSKAAAIIQYRDENGFFETEDDLLNVSGVGEKTLESLQDDIQVP</sequence>
<keyword evidence="1" id="KW-1133">Transmembrane helix</keyword>
<dbReference type="PANTHER" id="PTHR21180:SF32">
    <property type="entry name" value="ENDONUCLEASE_EXONUCLEASE_PHOSPHATASE FAMILY DOMAIN-CONTAINING PROTEIN 1"/>
    <property type="match status" value="1"/>
</dbReference>
<dbReference type="GO" id="GO:0015628">
    <property type="term" value="P:protein secretion by the type II secretion system"/>
    <property type="evidence" value="ECO:0007669"/>
    <property type="project" value="TreeGrafter"/>
</dbReference>
<dbReference type="GO" id="GO:0006281">
    <property type="term" value="P:DNA repair"/>
    <property type="evidence" value="ECO:0007669"/>
    <property type="project" value="InterPro"/>
</dbReference>
<dbReference type="Pfam" id="PF12836">
    <property type="entry name" value="HHH_3"/>
    <property type="match status" value="1"/>
</dbReference>
<reference evidence="3 4" key="1">
    <citation type="submission" date="2016-10" db="EMBL/GenBank/DDBJ databases">
        <authorList>
            <person name="de Groot N.N."/>
        </authorList>
    </citation>
    <scope>NUCLEOTIDE SEQUENCE [LARGE SCALE GENOMIC DNA]</scope>
    <source>
        <strain evidence="3 4">CGMCC 1.3702</strain>
    </source>
</reference>
<dbReference type="PANTHER" id="PTHR21180">
    <property type="entry name" value="ENDONUCLEASE/EXONUCLEASE/PHOSPHATASE FAMILY DOMAIN-CONTAINING PROTEIN 1"/>
    <property type="match status" value="1"/>
</dbReference>
<keyword evidence="1" id="KW-0472">Membrane</keyword>
<accession>A0A1I0V109</accession>
<proteinExistence type="predicted"/>
<dbReference type="SMART" id="SM00278">
    <property type="entry name" value="HhH1"/>
    <property type="match status" value="2"/>
</dbReference>
<evidence type="ECO:0000256" key="1">
    <source>
        <dbReference type="SAM" id="Phobius"/>
    </source>
</evidence>
<dbReference type="AlphaFoldDB" id="A0A1I0V109"/>
<dbReference type="InterPro" id="IPR019554">
    <property type="entry name" value="Soluble_ligand-bd"/>
</dbReference>
<dbReference type="STRING" id="237679.SAMN04488072_10192"/>
<dbReference type="RefSeq" id="WP_090232041.1">
    <property type="nucleotide sequence ID" value="NZ_FOJW01000001.1"/>
</dbReference>
<evidence type="ECO:0000313" key="3">
    <source>
        <dbReference type="EMBL" id="SFA69932.1"/>
    </source>
</evidence>
<feature type="domain" description="Helix-hairpin-helix DNA-binding motif class 1" evidence="2">
    <location>
        <begin position="140"/>
        <end position="159"/>
    </location>
</feature>
<protein>
    <submittedName>
        <fullName evidence="3">Competence protein ComEA</fullName>
    </submittedName>
</protein>
<dbReference type="InterPro" id="IPR004509">
    <property type="entry name" value="Competence_ComEA_HhH"/>
</dbReference>
<dbReference type="GO" id="GO:0015627">
    <property type="term" value="C:type II protein secretion system complex"/>
    <property type="evidence" value="ECO:0007669"/>
    <property type="project" value="TreeGrafter"/>
</dbReference>
<dbReference type="EMBL" id="FOJW01000001">
    <property type="protein sequence ID" value="SFA69932.1"/>
    <property type="molecule type" value="Genomic_DNA"/>
</dbReference>
<dbReference type="OrthoDB" id="9790239at2"/>
<organism evidence="3 4">
    <name type="scientific">Lentibacillus halodurans</name>
    <dbReference type="NCBI Taxonomy" id="237679"/>
    <lineage>
        <taxon>Bacteria</taxon>
        <taxon>Bacillati</taxon>
        <taxon>Bacillota</taxon>
        <taxon>Bacilli</taxon>
        <taxon>Bacillales</taxon>
        <taxon>Bacillaceae</taxon>
        <taxon>Lentibacillus</taxon>
    </lineage>
</organism>
<dbReference type="InterPro" id="IPR010994">
    <property type="entry name" value="RuvA_2-like"/>
</dbReference>
<dbReference type="Proteomes" id="UP000198642">
    <property type="component" value="Unassembled WGS sequence"/>
</dbReference>
<keyword evidence="1" id="KW-0812">Transmembrane</keyword>
<dbReference type="Pfam" id="PF10531">
    <property type="entry name" value="SLBB"/>
    <property type="match status" value="1"/>
</dbReference>
<keyword evidence="4" id="KW-1185">Reference proteome</keyword>
<dbReference type="Gene3D" id="1.10.150.280">
    <property type="entry name" value="AF1531-like domain"/>
    <property type="match status" value="1"/>
</dbReference>
<dbReference type="GO" id="GO:0003677">
    <property type="term" value="F:DNA binding"/>
    <property type="evidence" value="ECO:0007669"/>
    <property type="project" value="InterPro"/>
</dbReference>
<evidence type="ECO:0000313" key="4">
    <source>
        <dbReference type="Proteomes" id="UP000198642"/>
    </source>
</evidence>
<dbReference type="SUPFAM" id="SSF47781">
    <property type="entry name" value="RuvA domain 2-like"/>
    <property type="match status" value="1"/>
</dbReference>
<name>A0A1I0V109_9BACI</name>
<gene>
    <name evidence="3" type="ORF">SAMN04488072_10192</name>
</gene>